<dbReference type="InterPro" id="IPR036220">
    <property type="entry name" value="UDP-Glc/GDP-Man_DH_C_sf"/>
</dbReference>
<dbReference type="UniPathway" id="UPA00038">
    <property type="reaction ID" value="UER00491"/>
</dbReference>
<dbReference type="SUPFAM" id="SSF52413">
    <property type="entry name" value="UDP-glucose/GDP-mannose dehydrogenase C-terminal domain"/>
    <property type="match status" value="1"/>
</dbReference>
<feature type="domain" description="UDP-glucose/GDP-mannose dehydrogenase C-terminal" evidence="11">
    <location>
        <begin position="313"/>
        <end position="415"/>
    </location>
</feature>
<dbReference type="GO" id="GO:0006065">
    <property type="term" value="P:UDP-glucuronate biosynthetic process"/>
    <property type="evidence" value="ECO:0007669"/>
    <property type="project" value="UniProtKB-UniPathway"/>
</dbReference>
<dbReference type="PANTHER" id="PTHR43750">
    <property type="entry name" value="UDP-GLUCOSE 6-DEHYDROGENASE TUAD"/>
    <property type="match status" value="1"/>
</dbReference>
<evidence type="ECO:0000256" key="9">
    <source>
        <dbReference type="PIRSR" id="PIRSR500134-2"/>
    </source>
</evidence>
<dbReference type="GO" id="GO:0000271">
    <property type="term" value="P:polysaccharide biosynthetic process"/>
    <property type="evidence" value="ECO:0007669"/>
    <property type="project" value="InterPro"/>
</dbReference>
<dbReference type="InterPro" id="IPR001732">
    <property type="entry name" value="UDP-Glc/GDP-Man_DH_N"/>
</dbReference>
<keyword evidence="4 7" id="KW-0560">Oxidoreductase</keyword>
<proteinExistence type="inferred from homology"/>
<dbReference type="SUPFAM" id="SSF48179">
    <property type="entry name" value="6-phosphogluconate dehydrogenase C-terminal domain-like"/>
    <property type="match status" value="1"/>
</dbReference>
<keyword evidence="13" id="KW-1185">Reference proteome</keyword>
<evidence type="ECO:0000313" key="12">
    <source>
        <dbReference type="EMBL" id="MTH55419.1"/>
    </source>
</evidence>
<sequence>MNIAIIGTGYVGLVTGVCLSEIGHDVTCLDINSEKVEMLKKGISPIYEPGLEELMLKNIEAGRLKFTDSHIIGLKDKDVVYIAVGTPQSEDGSANLSYIYKAARDIGQNITRDVTVVTKSTVPLGTNYKVRELVMANLQDNYLVEAVSNPEFLREGSAVYDSFNGDRIVIGADDAEAANIIEEINKPFGLPILKTSISSAEMIKYAANAFLATKISFINEVANLSEKVGADVSEVAQGIGMDGRIGGKFLNAGIGYGGSCFPKDTHALVKISQDHGMDFHLLKSVIAINENQKTMLVKKAKERLGSLEGKRIALLGLAFKPETDDMREAASIAVSRQLIDEGAHVVGYDPIAAENAKSILPEEVQYAEQIEDAIKEADAVFILTDWKEITEKALLMSGLFMEEPIVFDGRNCYTAEEAEKLHVEYISIGRSSVVPTGEKEQESVLAVSF</sequence>
<feature type="binding site" evidence="10">
    <location>
        <position position="263"/>
    </location>
    <ligand>
        <name>NAD(+)</name>
        <dbReference type="ChEBI" id="CHEBI:57540"/>
    </ligand>
</feature>
<accession>A0A7X2S878</accession>
<dbReference type="InterPro" id="IPR014027">
    <property type="entry name" value="UDP-Glc/GDP-Man_DH_C"/>
</dbReference>
<feature type="binding site" evidence="9">
    <location>
        <begin position="249"/>
        <end position="253"/>
    </location>
    <ligand>
        <name>substrate</name>
    </ligand>
</feature>
<dbReference type="SMART" id="SM00984">
    <property type="entry name" value="UDPG_MGDP_dh_C"/>
    <property type="match status" value="1"/>
</dbReference>
<evidence type="ECO:0000313" key="13">
    <source>
        <dbReference type="Proteomes" id="UP000434639"/>
    </source>
</evidence>
<comment type="catalytic activity">
    <reaction evidence="6 7">
        <text>UDP-alpha-D-glucose + 2 NAD(+) + H2O = UDP-alpha-D-glucuronate + 2 NADH + 3 H(+)</text>
        <dbReference type="Rhea" id="RHEA:23596"/>
        <dbReference type="ChEBI" id="CHEBI:15377"/>
        <dbReference type="ChEBI" id="CHEBI:15378"/>
        <dbReference type="ChEBI" id="CHEBI:57540"/>
        <dbReference type="ChEBI" id="CHEBI:57945"/>
        <dbReference type="ChEBI" id="CHEBI:58052"/>
        <dbReference type="ChEBI" id="CHEBI:58885"/>
        <dbReference type="EC" id="1.1.1.22"/>
    </reaction>
</comment>
<dbReference type="InterPro" id="IPR028357">
    <property type="entry name" value="UDPglc_DH_bac"/>
</dbReference>
<dbReference type="Gene3D" id="1.20.5.100">
    <property type="entry name" value="Cytochrome c1, transmembrane anchor, C-terminal"/>
    <property type="match status" value="1"/>
</dbReference>
<evidence type="ECO:0000256" key="8">
    <source>
        <dbReference type="PIRSR" id="PIRSR500134-1"/>
    </source>
</evidence>
<dbReference type="GO" id="GO:0051287">
    <property type="term" value="F:NAD binding"/>
    <property type="evidence" value="ECO:0007669"/>
    <property type="project" value="InterPro"/>
</dbReference>
<feature type="binding site" evidence="9">
    <location>
        <position position="320"/>
    </location>
    <ligand>
        <name>substrate</name>
    </ligand>
</feature>
<dbReference type="Pfam" id="PF03720">
    <property type="entry name" value="UDPG_MGDP_dh_C"/>
    <property type="match status" value="1"/>
</dbReference>
<dbReference type="AlphaFoldDB" id="A0A7X2S878"/>
<dbReference type="InterPro" id="IPR014026">
    <property type="entry name" value="UDP-Glc/GDP-Man_DH_dimer"/>
</dbReference>
<feature type="binding site" evidence="9">
    <location>
        <position position="257"/>
    </location>
    <ligand>
        <name>substrate</name>
    </ligand>
</feature>
<dbReference type="Proteomes" id="UP000434639">
    <property type="component" value="Unassembled WGS sequence"/>
</dbReference>
<feature type="active site" description="Nucleophile" evidence="8">
    <location>
        <position position="260"/>
    </location>
</feature>
<feature type="binding site" evidence="10">
    <location>
        <position position="35"/>
    </location>
    <ligand>
        <name>NAD(+)</name>
        <dbReference type="ChEBI" id="CHEBI:57540"/>
    </ligand>
</feature>
<feature type="binding site" evidence="9">
    <location>
        <begin position="152"/>
        <end position="155"/>
    </location>
    <ligand>
        <name>substrate</name>
    </ligand>
</feature>
<evidence type="ECO:0000256" key="1">
    <source>
        <dbReference type="ARBA" id="ARBA00004701"/>
    </source>
</evidence>
<dbReference type="InterPro" id="IPR036291">
    <property type="entry name" value="NAD(P)-bd_dom_sf"/>
</dbReference>
<evidence type="ECO:0000256" key="5">
    <source>
        <dbReference type="ARBA" id="ARBA00023027"/>
    </source>
</evidence>
<evidence type="ECO:0000256" key="10">
    <source>
        <dbReference type="PIRSR" id="PIRSR500134-3"/>
    </source>
</evidence>
<comment type="similarity">
    <text evidence="2 7">Belongs to the UDP-glucose/GDP-mannose dehydrogenase family.</text>
</comment>
<dbReference type="RefSeq" id="WP_155113918.1">
    <property type="nucleotide sequence ID" value="NZ_WMIB01000029.1"/>
</dbReference>
<dbReference type="OrthoDB" id="9803238at2"/>
<dbReference type="NCBIfam" id="TIGR03026">
    <property type="entry name" value="NDP-sugDHase"/>
    <property type="match status" value="1"/>
</dbReference>
<feature type="binding site" evidence="10">
    <location>
        <position position="86"/>
    </location>
    <ligand>
        <name>NAD(+)</name>
        <dbReference type="ChEBI" id="CHEBI:57540"/>
    </ligand>
</feature>
<dbReference type="Gene3D" id="3.40.50.720">
    <property type="entry name" value="NAD(P)-binding Rossmann-like Domain"/>
    <property type="match status" value="2"/>
</dbReference>
<evidence type="ECO:0000259" key="11">
    <source>
        <dbReference type="SMART" id="SM00984"/>
    </source>
</evidence>
<dbReference type="SUPFAM" id="SSF51735">
    <property type="entry name" value="NAD(P)-binding Rossmann-fold domains"/>
    <property type="match status" value="1"/>
</dbReference>
<evidence type="ECO:0000256" key="6">
    <source>
        <dbReference type="ARBA" id="ARBA00047473"/>
    </source>
</evidence>
<dbReference type="PIRSF" id="PIRSF000124">
    <property type="entry name" value="UDPglc_GDPman_dh"/>
    <property type="match status" value="1"/>
</dbReference>
<feature type="binding site" evidence="10">
    <location>
        <position position="155"/>
    </location>
    <ligand>
        <name>NAD(+)</name>
        <dbReference type="ChEBI" id="CHEBI:57540"/>
    </ligand>
</feature>
<keyword evidence="5 7" id="KW-0520">NAD</keyword>
<protein>
    <recommendedName>
        <fullName evidence="3 7">UDP-glucose 6-dehydrogenase</fullName>
        <ecNumber evidence="3 7">1.1.1.22</ecNumber>
    </recommendedName>
</protein>
<dbReference type="Pfam" id="PF03721">
    <property type="entry name" value="UDPG_MGDP_dh_N"/>
    <property type="match status" value="1"/>
</dbReference>
<feature type="binding site" evidence="10">
    <location>
        <position position="121"/>
    </location>
    <ligand>
        <name>NAD(+)</name>
        <dbReference type="ChEBI" id="CHEBI:57540"/>
    </ligand>
</feature>
<comment type="caution">
    <text evidence="12">The sequence shown here is derived from an EMBL/GenBank/DDBJ whole genome shotgun (WGS) entry which is preliminary data.</text>
</comment>
<evidence type="ECO:0000256" key="7">
    <source>
        <dbReference type="PIRNR" id="PIRNR000124"/>
    </source>
</evidence>
<dbReference type="Pfam" id="PF00984">
    <property type="entry name" value="UDPG_MGDP_dh"/>
    <property type="match status" value="1"/>
</dbReference>
<gene>
    <name evidence="12" type="ORF">GKZ89_18670</name>
</gene>
<reference evidence="12 13" key="1">
    <citation type="journal article" date="2017" name="Int. J. Syst. Evol. Microbiol.">
        <title>Bacillus mangrovi sp. nov., isolated from a sediment sample from a mangrove forest.</title>
        <authorList>
            <person name="Gupta V."/>
            <person name="Singh P.K."/>
            <person name="Korpole S."/>
            <person name="Tanuku N.R.S."/>
            <person name="Pinnaka A.K."/>
        </authorList>
    </citation>
    <scope>NUCLEOTIDE SEQUENCE [LARGE SCALE GENOMIC DNA]</scope>
    <source>
        <strain evidence="12 13">KCTC 33872</strain>
    </source>
</reference>
<evidence type="ECO:0000256" key="2">
    <source>
        <dbReference type="ARBA" id="ARBA00006601"/>
    </source>
</evidence>
<dbReference type="PIRSF" id="PIRSF500134">
    <property type="entry name" value="UDPglc_DH_bac"/>
    <property type="match status" value="1"/>
</dbReference>
<dbReference type="InterPro" id="IPR008927">
    <property type="entry name" value="6-PGluconate_DH-like_C_sf"/>
</dbReference>
<dbReference type="PANTHER" id="PTHR43750:SF4">
    <property type="entry name" value="UDP-GLUCOSE 6-DEHYDROGENASE YWQF"/>
    <property type="match status" value="1"/>
</dbReference>
<evidence type="ECO:0000256" key="3">
    <source>
        <dbReference type="ARBA" id="ARBA00012954"/>
    </source>
</evidence>
<dbReference type="GO" id="GO:0003979">
    <property type="term" value="F:UDP-glucose 6-dehydrogenase activity"/>
    <property type="evidence" value="ECO:0007669"/>
    <property type="project" value="UniProtKB-EC"/>
</dbReference>
<evidence type="ECO:0000256" key="4">
    <source>
        <dbReference type="ARBA" id="ARBA00023002"/>
    </source>
</evidence>
<name>A0A7X2S878_9BACI</name>
<dbReference type="InterPro" id="IPR017476">
    <property type="entry name" value="UDP-Glc/GDP-Man"/>
</dbReference>
<organism evidence="12 13">
    <name type="scientific">Metabacillus mangrovi</name>
    <dbReference type="NCBI Taxonomy" id="1491830"/>
    <lineage>
        <taxon>Bacteria</taxon>
        <taxon>Bacillati</taxon>
        <taxon>Bacillota</taxon>
        <taxon>Bacilli</taxon>
        <taxon>Bacillales</taxon>
        <taxon>Bacillaceae</taxon>
        <taxon>Metabacillus</taxon>
    </lineage>
</organism>
<feature type="binding site" evidence="10">
    <location>
        <position position="30"/>
    </location>
    <ligand>
        <name>NAD(+)</name>
        <dbReference type="ChEBI" id="CHEBI:57540"/>
    </ligand>
</feature>
<feature type="binding site" evidence="9">
    <location>
        <position position="204"/>
    </location>
    <ligand>
        <name>substrate</name>
    </ligand>
</feature>
<dbReference type="EMBL" id="WMIB01000029">
    <property type="protein sequence ID" value="MTH55419.1"/>
    <property type="molecule type" value="Genomic_DNA"/>
</dbReference>
<feature type="binding site" evidence="10">
    <location>
        <position position="327"/>
    </location>
    <ligand>
        <name>NAD(+)</name>
        <dbReference type="ChEBI" id="CHEBI:57540"/>
    </ligand>
</feature>
<comment type="pathway">
    <text evidence="1">Nucleotide-sugar biosynthesis; UDP-alpha-D-glucuronate biosynthesis; UDP-alpha-D-glucuronate from UDP-alpha-D-glucose: step 1/1.</text>
</comment>
<dbReference type="EC" id="1.1.1.22" evidence="3 7"/>